<sequence length="1178" mass="127601">MIQQVNGLTHCVIKPTICSHAESMVPSLRFNRLRLNGFKSFVDPTDLIIHEGLTGVVGPNGCGKSNLLEALRWVMGENRPTAMRGGGMEDVIFAGTSTRPSRNFAEVALVIDNEDRLAPSGFNEADTIEITRRITRDAGSAYKANTRDVRARDIQMLFADASTGAHSPALVRQGQIAELINAKPKSRRRILEEAAGISGLYQRRHEAELRLTATETNLARVADVLEALAAQLGTLARQARQAARYREIGTELRRMEGLLLFRRWREADLGVNSAASQLRERLIEAGRAESLSLAAQDARTAAETALPPKREEEAIAGAILQRLIVQQGTLNDSQARAMQLIDTLRGRIDQLSRDIDREAGLNRDAQDTIDRLTWEAEQLARAADGQDNKLREALEAAREAGVLLTDREGGMSQMTEDVARLAARHQSAGRLLIDTQTTVEKAEANAARARDTAAEAAGAETRAMEAFEAAEVAQEDASALAEATEEALASAEEARRDAQGREADARAMRSEAEGEANALRAEVAALGRLVERESAAGSQVMDLCVVEPGYEAALGAALADDLRAPVVAGDAVSGWAAMPGYDENAALPLGAVPLANWVQVPAVLQRRIGQIGLVSRNQGAALQPALRPGQRLVSEQGDLWRWDGFRVGADDAPSAAALRLKQLNRLVQLKRDLEDVGARADGARLAHEALQTRLADLARADQMARDARRAADARVTDANRALARAEADRSIAGGKREAALLAVSRYDTEATEARVVLRDARHAVEALPDLDAARATVEALKTTVEAARITMMTRRSAHDELRREGEARLKRCQEVNKEISGWKHRLETASTRAQELAERKAMTEEELEDATAAPEEIALQREALVEAMEAAEARRVAASDALALAETALREAALHEREAERLAGEAREARARSEALNEAAVAAREAATLRIHEELDCAPADLLETLDADPEKMPGVDHLETEVGRLKRQREALGAVNLRAEEDAKAVQEEHDALATEATDLADAIKTLRAGIAGLNREGRERLLTAFEQVNASFGTLFSHLFGGGEARLVLVESDDPLEAGLEIMCQPPGKKLATLSLLSGGEQTLTAMALIFAVFLANPAPICVLDEVDAPLDDANVTRFCDLLDEMTRRTETRFLIITHHAVTMARMDRLFGVTMAEQGVSQLVSVDLKRAAAMVA</sequence>
<dbReference type="CDD" id="cd03278">
    <property type="entry name" value="ABC_SMC_barmotin"/>
    <property type="match status" value="1"/>
</dbReference>
<dbReference type="AlphaFoldDB" id="A0A1H8AB08"/>
<dbReference type="InterPro" id="IPR024704">
    <property type="entry name" value="SMC"/>
</dbReference>
<dbReference type="EMBL" id="FOCO01000001">
    <property type="protein sequence ID" value="SEM67114.1"/>
    <property type="molecule type" value="Genomic_DNA"/>
</dbReference>
<dbReference type="SUPFAM" id="SSF75553">
    <property type="entry name" value="Smc hinge domain"/>
    <property type="match status" value="1"/>
</dbReference>
<comment type="similarity">
    <text evidence="7">Belongs to the SMC family.</text>
</comment>
<dbReference type="GO" id="GO:0006260">
    <property type="term" value="P:DNA replication"/>
    <property type="evidence" value="ECO:0007669"/>
    <property type="project" value="UniProtKB-UniRule"/>
</dbReference>
<proteinExistence type="inferred from homology"/>
<evidence type="ECO:0000313" key="10">
    <source>
        <dbReference type="EMBL" id="SEM67114.1"/>
    </source>
</evidence>
<comment type="subcellular location">
    <subcellularLocation>
        <location evidence="1 7">Cytoplasm</location>
    </subcellularLocation>
</comment>
<dbReference type="Pfam" id="PF02463">
    <property type="entry name" value="SMC_N"/>
    <property type="match status" value="1"/>
</dbReference>
<dbReference type="PANTHER" id="PTHR43977">
    <property type="entry name" value="STRUCTURAL MAINTENANCE OF CHROMOSOMES PROTEIN 3"/>
    <property type="match status" value="1"/>
</dbReference>
<keyword evidence="3 7" id="KW-0547">Nucleotide-binding</keyword>
<evidence type="ECO:0000313" key="11">
    <source>
        <dbReference type="Proteomes" id="UP000183002"/>
    </source>
</evidence>
<comment type="domain">
    <text evidence="7">Contains large globular domains required for ATP hydrolysis at each terminus and a third globular domain forming a flexible hinge near the middle of the molecule. These domains are separated by coiled-coil structures.</text>
</comment>
<feature type="coiled-coil region" evidence="7">
    <location>
        <begin position="362"/>
        <end position="396"/>
    </location>
</feature>
<dbReference type="GO" id="GO:0030261">
    <property type="term" value="P:chromosome condensation"/>
    <property type="evidence" value="ECO:0007669"/>
    <property type="project" value="InterPro"/>
</dbReference>
<dbReference type="GO" id="GO:0007059">
    <property type="term" value="P:chromosome segregation"/>
    <property type="evidence" value="ECO:0007669"/>
    <property type="project" value="UniProtKB-UniRule"/>
</dbReference>
<feature type="compositionally biased region" description="Low complexity" evidence="8">
    <location>
        <begin position="480"/>
        <end position="491"/>
    </location>
</feature>
<evidence type="ECO:0000256" key="5">
    <source>
        <dbReference type="ARBA" id="ARBA00023054"/>
    </source>
</evidence>
<reference evidence="10 11" key="1">
    <citation type="submission" date="2016-10" db="EMBL/GenBank/DDBJ databases">
        <authorList>
            <person name="de Groot N.N."/>
        </authorList>
    </citation>
    <scope>NUCLEOTIDE SEQUENCE [LARGE SCALE GENOMIC DNA]</scope>
    <source>
        <strain evidence="10 11">CGMCC 1.10836</strain>
    </source>
</reference>
<dbReference type="PIRSF" id="PIRSF005719">
    <property type="entry name" value="SMC"/>
    <property type="match status" value="1"/>
</dbReference>
<name>A0A1H8AB08_9RHOB</name>
<evidence type="ECO:0000256" key="2">
    <source>
        <dbReference type="ARBA" id="ARBA00022490"/>
    </source>
</evidence>
<dbReference type="GO" id="GO:0005737">
    <property type="term" value="C:cytoplasm"/>
    <property type="evidence" value="ECO:0007669"/>
    <property type="project" value="UniProtKB-SubCell"/>
</dbReference>
<keyword evidence="11" id="KW-1185">Reference proteome</keyword>
<organism evidence="10 11">
    <name type="scientific">Pseudorhodobacter antarcticus</name>
    <dbReference type="NCBI Taxonomy" id="1077947"/>
    <lineage>
        <taxon>Bacteria</taxon>
        <taxon>Pseudomonadati</taxon>
        <taxon>Pseudomonadota</taxon>
        <taxon>Alphaproteobacteria</taxon>
        <taxon>Rhodobacterales</taxon>
        <taxon>Paracoccaceae</taxon>
        <taxon>Pseudorhodobacter</taxon>
    </lineage>
</organism>
<dbReference type="GO" id="GO:0003677">
    <property type="term" value="F:DNA binding"/>
    <property type="evidence" value="ECO:0007669"/>
    <property type="project" value="UniProtKB-UniRule"/>
</dbReference>
<dbReference type="Gene3D" id="3.40.50.300">
    <property type="entry name" value="P-loop containing nucleotide triphosphate hydrolases"/>
    <property type="match status" value="2"/>
</dbReference>
<feature type="domain" description="RecF/RecN/SMC N-terminal" evidence="9">
    <location>
        <begin position="31"/>
        <end position="1163"/>
    </location>
</feature>
<dbReference type="InterPro" id="IPR011890">
    <property type="entry name" value="SMC_prok"/>
</dbReference>
<evidence type="ECO:0000259" key="9">
    <source>
        <dbReference type="Pfam" id="PF02463"/>
    </source>
</evidence>
<feature type="region of interest" description="Disordered" evidence="8">
    <location>
        <begin position="480"/>
        <end position="510"/>
    </location>
</feature>
<evidence type="ECO:0000256" key="8">
    <source>
        <dbReference type="SAM" id="MobiDB-lite"/>
    </source>
</evidence>
<dbReference type="InterPro" id="IPR003395">
    <property type="entry name" value="RecF/RecN/SMC_N"/>
</dbReference>
<comment type="function">
    <text evidence="7">Required for chromosome condensation and partitioning.</text>
</comment>
<dbReference type="GO" id="GO:0016887">
    <property type="term" value="F:ATP hydrolysis activity"/>
    <property type="evidence" value="ECO:0007669"/>
    <property type="project" value="InterPro"/>
</dbReference>
<feature type="coiled-coil region" evidence="7">
    <location>
        <begin position="885"/>
        <end position="926"/>
    </location>
</feature>
<dbReference type="HAMAP" id="MF_01894">
    <property type="entry name" value="Smc_prok"/>
    <property type="match status" value="1"/>
</dbReference>
<evidence type="ECO:0000256" key="6">
    <source>
        <dbReference type="ARBA" id="ARBA00023125"/>
    </source>
</evidence>
<keyword evidence="6 7" id="KW-0238">DNA-binding</keyword>
<dbReference type="NCBIfam" id="TIGR02168">
    <property type="entry name" value="SMC_prok_B"/>
    <property type="match status" value="1"/>
</dbReference>
<keyword evidence="5 7" id="KW-0175">Coiled coil</keyword>
<gene>
    <name evidence="7" type="primary">smc</name>
    <name evidence="10" type="ORF">SAMN05216227_100141</name>
</gene>
<evidence type="ECO:0000256" key="3">
    <source>
        <dbReference type="ARBA" id="ARBA00022741"/>
    </source>
</evidence>
<keyword evidence="4 7" id="KW-0067">ATP-binding</keyword>
<evidence type="ECO:0000256" key="7">
    <source>
        <dbReference type="HAMAP-Rule" id="MF_01894"/>
    </source>
</evidence>
<feature type="compositionally biased region" description="Basic and acidic residues" evidence="8">
    <location>
        <begin position="492"/>
        <end position="510"/>
    </location>
</feature>
<dbReference type="GO" id="GO:0005694">
    <property type="term" value="C:chromosome"/>
    <property type="evidence" value="ECO:0007669"/>
    <property type="project" value="InterPro"/>
</dbReference>
<dbReference type="InterPro" id="IPR036277">
    <property type="entry name" value="SMC_hinge_sf"/>
</dbReference>
<dbReference type="Proteomes" id="UP000183002">
    <property type="component" value="Unassembled WGS sequence"/>
</dbReference>
<accession>A0A1H8AB08</accession>
<dbReference type="STRING" id="1077947.SAMN05216227_100141"/>
<dbReference type="FunFam" id="3.40.50.300:FF:000901">
    <property type="entry name" value="Chromosome partition protein Smc"/>
    <property type="match status" value="1"/>
</dbReference>
<comment type="subunit">
    <text evidence="7">Homodimer.</text>
</comment>
<dbReference type="GO" id="GO:0005524">
    <property type="term" value="F:ATP binding"/>
    <property type="evidence" value="ECO:0007669"/>
    <property type="project" value="UniProtKB-UniRule"/>
</dbReference>
<dbReference type="SUPFAM" id="SSF52540">
    <property type="entry name" value="P-loop containing nucleoside triphosphate hydrolases"/>
    <property type="match status" value="1"/>
</dbReference>
<evidence type="ECO:0000256" key="4">
    <source>
        <dbReference type="ARBA" id="ARBA00022840"/>
    </source>
</evidence>
<feature type="binding site" evidence="7">
    <location>
        <begin position="59"/>
        <end position="66"/>
    </location>
    <ligand>
        <name>ATP</name>
        <dbReference type="ChEBI" id="CHEBI:30616"/>
    </ligand>
</feature>
<dbReference type="InterPro" id="IPR027417">
    <property type="entry name" value="P-loop_NTPase"/>
</dbReference>
<evidence type="ECO:0000256" key="1">
    <source>
        <dbReference type="ARBA" id="ARBA00004496"/>
    </source>
</evidence>
<feature type="coiled-coil region" evidence="7">
    <location>
        <begin position="826"/>
        <end position="853"/>
    </location>
</feature>
<protein>
    <recommendedName>
        <fullName evidence="7">Chromosome partition protein Smc</fullName>
    </recommendedName>
</protein>
<dbReference type="GO" id="GO:0007062">
    <property type="term" value="P:sister chromatid cohesion"/>
    <property type="evidence" value="ECO:0007669"/>
    <property type="project" value="InterPro"/>
</dbReference>
<keyword evidence="2 7" id="KW-0963">Cytoplasm</keyword>